<feature type="compositionally biased region" description="Gly residues" evidence="6">
    <location>
        <begin position="23"/>
        <end position="35"/>
    </location>
</feature>
<dbReference type="InterPro" id="IPR021131">
    <property type="entry name" value="Ribosomal_uL15/eL18"/>
</dbReference>
<evidence type="ECO:0000256" key="3">
    <source>
        <dbReference type="ARBA" id="ARBA00023274"/>
    </source>
</evidence>
<gene>
    <name evidence="4" type="primary">rplO</name>
    <name evidence="8" type="ORF">ENP47_01620</name>
</gene>
<dbReference type="HAMAP" id="MF_01341">
    <property type="entry name" value="Ribosomal_uL15"/>
    <property type="match status" value="1"/>
</dbReference>
<reference evidence="8" key="1">
    <citation type="journal article" date="2020" name="mSystems">
        <title>Genome- and Community-Level Interaction Insights into Carbon Utilization and Element Cycling Functions of Hydrothermarchaeota in Hydrothermal Sediment.</title>
        <authorList>
            <person name="Zhou Z."/>
            <person name="Liu Y."/>
            <person name="Xu W."/>
            <person name="Pan J."/>
            <person name="Luo Z.H."/>
            <person name="Li M."/>
        </authorList>
    </citation>
    <scope>NUCLEOTIDE SEQUENCE [LARGE SCALE GENOMIC DNA]</scope>
    <source>
        <strain evidence="8">SpSt-222</strain>
    </source>
</reference>
<dbReference type="InterPro" id="IPR030878">
    <property type="entry name" value="Ribosomal_uL15"/>
</dbReference>
<dbReference type="GO" id="GO:0006412">
    <property type="term" value="P:translation"/>
    <property type="evidence" value="ECO:0007669"/>
    <property type="project" value="UniProtKB-UniRule"/>
</dbReference>
<evidence type="ECO:0000256" key="5">
    <source>
        <dbReference type="RuleBase" id="RU003888"/>
    </source>
</evidence>
<keyword evidence="2 4" id="KW-0689">Ribosomal protein</keyword>
<evidence type="ECO:0000256" key="6">
    <source>
        <dbReference type="SAM" id="MobiDB-lite"/>
    </source>
</evidence>
<name>A0A7C1K0I3_THERO</name>
<proteinExistence type="inferred from homology"/>
<accession>A0A7C1K0I3</accession>
<dbReference type="GO" id="GO:0022625">
    <property type="term" value="C:cytosolic large ribosomal subunit"/>
    <property type="evidence" value="ECO:0007669"/>
    <property type="project" value="TreeGrafter"/>
</dbReference>
<comment type="subunit">
    <text evidence="4">Part of the 50S ribosomal subunit.</text>
</comment>
<evidence type="ECO:0000256" key="4">
    <source>
        <dbReference type="HAMAP-Rule" id="MF_01341"/>
    </source>
</evidence>
<dbReference type="Gene3D" id="3.100.10.10">
    <property type="match status" value="1"/>
</dbReference>
<sequence>MKLHDLKPAPGSRKPKTRVGRGIAAGKGKTAGRGTKGQKARGKVRPGFEGGQNPLYMRVGRKRGFKHPFKIVFEVVNVGRLNDLPVEGVITPDILRQYRLVREDGAPVKILGNGEVTRPLHVQAHAFSESARQKILAAGGTVEVIS</sequence>
<comment type="function">
    <text evidence="4">Binds to the 23S rRNA.</text>
</comment>
<keyword evidence="3 4" id="KW-0687">Ribonucleoprotein</keyword>
<dbReference type="PANTHER" id="PTHR12934">
    <property type="entry name" value="50S RIBOSOMAL PROTEIN L15"/>
    <property type="match status" value="1"/>
</dbReference>
<evidence type="ECO:0000313" key="8">
    <source>
        <dbReference type="EMBL" id="HEF64300.1"/>
    </source>
</evidence>
<dbReference type="AlphaFoldDB" id="A0A7C1K0I3"/>
<dbReference type="InterPro" id="IPR001196">
    <property type="entry name" value="Ribosomal_uL15_CS"/>
</dbReference>
<comment type="caution">
    <text evidence="8">The sequence shown here is derived from an EMBL/GenBank/DDBJ whole genome shotgun (WGS) entry which is preliminary data.</text>
</comment>
<keyword evidence="4" id="KW-0699">rRNA-binding</keyword>
<dbReference type="SUPFAM" id="SSF52080">
    <property type="entry name" value="Ribosomal proteins L15p and L18e"/>
    <property type="match status" value="1"/>
</dbReference>
<protein>
    <recommendedName>
        <fullName evidence="4">Large ribosomal subunit protein uL15</fullName>
    </recommendedName>
</protein>
<dbReference type="Pfam" id="PF00828">
    <property type="entry name" value="Ribosomal_L27A"/>
    <property type="match status" value="1"/>
</dbReference>
<dbReference type="PANTHER" id="PTHR12934:SF11">
    <property type="entry name" value="LARGE RIBOSOMAL SUBUNIT PROTEIN UL15M"/>
    <property type="match status" value="1"/>
</dbReference>
<evidence type="ECO:0000256" key="1">
    <source>
        <dbReference type="ARBA" id="ARBA00007320"/>
    </source>
</evidence>
<feature type="domain" description="Large ribosomal subunit protein uL15/eL18" evidence="7">
    <location>
        <begin position="75"/>
        <end position="143"/>
    </location>
</feature>
<dbReference type="NCBIfam" id="TIGR01071">
    <property type="entry name" value="rplO_bact"/>
    <property type="match status" value="1"/>
</dbReference>
<feature type="region of interest" description="Disordered" evidence="6">
    <location>
        <begin position="1"/>
        <end position="55"/>
    </location>
</feature>
<organism evidence="8">
    <name type="scientific">Thermomicrobium roseum</name>
    <dbReference type="NCBI Taxonomy" id="500"/>
    <lineage>
        <taxon>Bacteria</taxon>
        <taxon>Pseudomonadati</taxon>
        <taxon>Thermomicrobiota</taxon>
        <taxon>Thermomicrobia</taxon>
        <taxon>Thermomicrobiales</taxon>
        <taxon>Thermomicrobiaceae</taxon>
        <taxon>Thermomicrobium</taxon>
    </lineage>
</organism>
<dbReference type="InterPro" id="IPR036227">
    <property type="entry name" value="Ribosomal_uL15/eL18_sf"/>
</dbReference>
<dbReference type="PROSITE" id="PS00475">
    <property type="entry name" value="RIBOSOMAL_L15"/>
    <property type="match status" value="1"/>
</dbReference>
<comment type="similarity">
    <text evidence="1 4 5">Belongs to the universal ribosomal protein uL15 family.</text>
</comment>
<keyword evidence="4" id="KW-0694">RNA-binding</keyword>
<evidence type="ECO:0000259" key="7">
    <source>
        <dbReference type="Pfam" id="PF00828"/>
    </source>
</evidence>
<dbReference type="InterPro" id="IPR005749">
    <property type="entry name" value="Ribosomal_uL15_bac-type"/>
</dbReference>
<dbReference type="EMBL" id="DSJL01000002">
    <property type="protein sequence ID" value="HEF64300.1"/>
    <property type="molecule type" value="Genomic_DNA"/>
</dbReference>
<evidence type="ECO:0000256" key="2">
    <source>
        <dbReference type="ARBA" id="ARBA00022980"/>
    </source>
</evidence>
<dbReference type="GO" id="GO:0019843">
    <property type="term" value="F:rRNA binding"/>
    <property type="evidence" value="ECO:0007669"/>
    <property type="project" value="UniProtKB-UniRule"/>
</dbReference>
<dbReference type="GO" id="GO:0003735">
    <property type="term" value="F:structural constituent of ribosome"/>
    <property type="evidence" value="ECO:0007669"/>
    <property type="project" value="InterPro"/>
</dbReference>